<dbReference type="KEGG" id="ssl:SS1G_12909"/>
<dbReference type="AlphaFoldDB" id="A7F5N1"/>
<gene>
    <name evidence="1" type="ORF">SS1G_12909</name>
</gene>
<dbReference type="RefSeq" id="XP_001586331.1">
    <property type="nucleotide sequence ID" value="XM_001586281.1"/>
</dbReference>
<accession>A7F5N1</accession>
<name>A7F5N1_SCLS1</name>
<evidence type="ECO:0000313" key="1">
    <source>
        <dbReference type="EMBL" id="EDN98052.1"/>
    </source>
</evidence>
<organism evidence="1 2">
    <name type="scientific">Sclerotinia sclerotiorum (strain ATCC 18683 / 1980 / Ss-1)</name>
    <name type="common">White mold</name>
    <name type="synonym">Whetzelinia sclerotiorum</name>
    <dbReference type="NCBI Taxonomy" id="665079"/>
    <lineage>
        <taxon>Eukaryota</taxon>
        <taxon>Fungi</taxon>
        <taxon>Dikarya</taxon>
        <taxon>Ascomycota</taxon>
        <taxon>Pezizomycotina</taxon>
        <taxon>Leotiomycetes</taxon>
        <taxon>Helotiales</taxon>
        <taxon>Sclerotiniaceae</taxon>
        <taxon>Sclerotinia</taxon>
    </lineage>
</organism>
<dbReference type="GeneID" id="5482229"/>
<dbReference type="EMBL" id="CH476642">
    <property type="protein sequence ID" value="EDN98052.1"/>
    <property type="molecule type" value="Genomic_DNA"/>
</dbReference>
<dbReference type="InParanoid" id="A7F5N1"/>
<reference evidence="2" key="1">
    <citation type="journal article" date="2011" name="PLoS Genet.">
        <title>Genomic analysis of the necrotrophic fungal pathogens Sclerotinia sclerotiorum and Botrytis cinerea.</title>
        <authorList>
            <person name="Amselem J."/>
            <person name="Cuomo C.A."/>
            <person name="van Kan J.A."/>
            <person name="Viaud M."/>
            <person name="Benito E.P."/>
            <person name="Couloux A."/>
            <person name="Coutinho P.M."/>
            <person name="de Vries R.P."/>
            <person name="Dyer P.S."/>
            <person name="Fillinger S."/>
            <person name="Fournier E."/>
            <person name="Gout L."/>
            <person name="Hahn M."/>
            <person name="Kohn L."/>
            <person name="Lapalu N."/>
            <person name="Plummer K.M."/>
            <person name="Pradier J.M."/>
            <person name="Quevillon E."/>
            <person name="Sharon A."/>
            <person name="Simon A."/>
            <person name="ten Have A."/>
            <person name="Tudzynski B."/>
            <person name="Tudzynski P."/>
            <person name="Wincker P."/>
            <person name="Andrew M."/>
            <person name="Anthouard V."/>
            <person name="Beever R.E."/>
            <person name="Beffa R."/>
            <person name="Benoit I."/>
            <person name="Bouzid O."/>
            <person name="Brault B."/>
            <person name="Chen Z."/>
            <person name="Choquer M."/>
            <person name="Collemare J."/>
            <person name="Cotton P."/>
            <person name="Danchin E.G."/>
            <person name="Da Silva C."/>
            <person name="Gautier A."/>
            <person name="Giraud C."/>
            <person name="Giraud T."/>
            <person name="Gonzalez C."/>
            <person name="Grossetete S."/>
            <person name="Guldener U."/>
            <person name="Henrissat B."/>
            <person name="Howlett B.J."/>
            <person name="Kodira C."/>
            <person name="Kretschmer M."/>
            <person name="Lappartient A."/>
            <person name="Leroch M."/>
            <person name="Levis C."/>
            <person name="Mauceli E."/>
            <person name="Neuveglise C."/>
            <person name="Oeser B."/>
            <person name="Pearson M."/>
            <person name="Poulain J."/>
            <person name="Poussereau N."/>
            <person name="Quesneville H."/>
            <person name="Rascle C."/>
            <person name="Schumacher J."/>
            <person name="Segurens B."/>
            <person name="Sexton A."/>
            <person name="Silva E."/>
            <person name="Sirven C."/>
            <person name="Soanes D.M."/>
            <person name="Talbot N.J."/>
            <person name="Templeton M."/>
            <person name="Yandava C."/>
            <person name="Yarden O."/>
            <person name="Zeng Q."/>
            <person name="Rollins J.A."/>
            <person name="Lebrun M.H."/>
            <person name="Dickman M."/>
        </authorList>
    </citation>
    <scope>NUCLEOTIDE SEQUENCE [LARGE SCALE GENOMIC DNA]</scope>
    <source>
        <strain evidence="2">ATCC 18683 / 1980 / Ss-1</strain>
    </source>
</reference>
<proteinExistence type="predicted"/>
<dbReference type="Proteomes" id="UP000001312">
    <property type="component" value="Unassembled WGS sequence"/>
</dbReference>
<evidence type="ECO:0000313" key="2">
    <source>
        <dbReference type="Proteomes" id="UP000001312"/>
    </source>
</evidence>
<protein>
    <submittedName>
        <fullName evidence="1">Uncharacterized protein</fullName>
    </submittedName>
</protein>
<keyword evidence="2" id="KW-1185">Reference proteome</keyword>
<sequence length="50" mass="5082">MEIAVAILTGLGIAAFTQRMTLTLGNDTKSTNVPAALLAAGIALVGNSFY</sequence>